<dbReference type="InterPro" id="IPR016024">
    <property type="entry name" value="ARM-type_fold"/>
</dbReference>
<keyword evidence="3" id="KW-1185">Reference proteome</keyword>
<dbReference type="WBParaSite" id="OFLC_0001162201-mRNA-1">
    <property type="protein sequence ID" value="OFLC_0001162201-mRNA-1"/>
    <property type="gene ID" value="OFLC_0001162201"/>
</dbReference>
<gene>
    <name evidence="2" type="ORF">OFLC_LOCUS11624</name>
</gene>
<dbReference type="InterPro" id="IPR055408">
    <property type="entry name" value="HEAT_MROH2B-like"/>
</dbReference>
<dbReference type="EMBL" id="UZAJ01017028">
    <property type="protein sequence ID" value="VDO77928.1"/>
    <property type="molecule type" value="Genomic_DNA"/>
</dbReference>
<dbReference type="Pfam" id="PF23210">
    <property type="entry name" value="HEAT_Maestro_2"/>
    <property type="match status" value="1"/>
</dbReference>
<evidence type="ECO:0000313" key="3">
    <source>
        <dbReference type="Proteomes" id="UP000267606"/>
    </source>
</evidence>
<evidence type="ECO:0000313" key="4">
    <source>
        <dbReference type="WBParaSite" id="OFLC_0001162201-mRNA-1"/>
    </source>
</evidence>
<proteinExistence type="predicted"/>
<evidence type="ECO:0000259" key="1">
    <source>
        <dbReference type="Pfam" id="PF23210"/>
    </source>
</evidence>
<dbReference type="Gene3D" id="1.25.10.10">
    <property type="entry name" value="Leucine-rich Repeat Variant"/>
    <property type="match status" value="1"/>
</dbReference>
<evidence type="ECO:0000313" key="2">
    <source>
        <dbReference type="EMBL" id="VDO77928.1"/>
    </source>
</evidence>
<protein>
    <submittedName>
        <fullName evidence="4">HEAT repeat protein</fullName>
    </submittedName>
</protein>
<dbReference type="InterPro" id="IPR011989">
    <property type="entry name" value="ARM-like"/>
</dbReference>
<dbReference type="STRING" id="387005.A0A183HVW0"/>
<name>A0A183HVW0_9BILA</name>
<dbReference type="AlphaFoldDB" id="A0A183HVW0"/>
<sequence length="156" mass="17473">RLLIDCFISKKSVNQACSGPKVVQKNYADQIELAYDPVFSWLSAKDAKVRAEAANCIGELCLMIPPKRLIDEMRKLVPMFLNLHRKIGVDQHLVTQGLCRFLEAACADENCPLDAYLEDILNALFPLVYSVPEQAIASNISMRNQSEAFRCFHVAG</sequence>
<reference evidence="2 3" key="2">
    <citation type="submission" date="2018-11" db="EMBL/GenBank/DDBJ databases">
        <authorList>
            <consortium name="Pathogen Informatics"/>
        </authorList>
    </citation>
    <scope>NUCLEOTIDE SEQUENCE [LARGE SCALE GENOMIC DNA]</scope>
</reference>
<organism evidence="4">
    <name type="scientific">Onchocerca flexuosa</name>
    <dbReference type="NCBI Taxonomy" id="387005"/>
    <lineage>
        <taxon>Eukaryota</taxon>
        <taxon>Metazoa</taxon>
        <taxon>Ecdysozoa</taxon>
        <taxon>Nematoda</taxon>
        <taxon>Chromadorea</taxon>
        <taxon>Rhabditida</taxon>
        <taxon>Spirurina</taxon>
        <taxon>Spiruromorpha</taxon>
        <taxon>Filarioidea</taxon>
        <taxon>Onchocercidae</taxon>
        <taxon>Onchocerca</taxon>
    </lineage>
</organism>
<feature type="domain" description="MROH2B-like HEAT-repeats" evidence="1">
    <location>
        <begin position="67"/>
        <end position="154"/>
    </location>
</feature>
<reference evidence="4" key="1">
    <citation type="submission" date="2016-06" db="UniProtKB">
        <authorList>
            <consortium name="WormBaseParasite"/>
        </authorList>
    </citation>
    <scope>IDENTIFICATION</scope>
</reference>
<dbReference type="Proteomes" id="UP000267606">
    <property type="component" value="Unassembled WGS sequence"/>
</dbReference>
<accession>A0A183HVW0</accession>
<dbReference type="SUPFAM" id="SSF48371">
    <property type="entry name" value="ARM repeat"/>
    <property type="match status" value="1"/>
</dbReference>